<evidence type="ECO:0000313" key="11">
    <source>
        <dbReference type="Proteomes" id="UP000069940"/>
    </source>
</evidence>
<accession>A0ABM1Y161</accession>
<feature type="binding site" evidence="7">
    <location>
        <position position="212"/>
    </location>
    <ligand>
        <name>Zn(2+)</name>
        <dbReference type="ChEBI" id="CHEBI:29105"/>
    </ligand>
</feature>
<feature type="domain" description="C2H2-type" evidence="8">
    <location>
        <begin position="621"/>
        <end position="648"/>
    </location>
</feature>
<dbReference type="PROSITE" id="PS00028">
    <property type="entry name" value="ZINC_FINGER_C2H2_1"/>
    <property type="match status" value="4"/>
</dbReference>
<keyword evidence="5" id="KW-0539">Nucleus</keyword>
<keyword evidence="3 6" id="KW-0863">Zinc-finger</keyword>
<evidence type="ECO:0000259" key="9">
    <source>
        <dbReference type="PROSITE" id="PS51915"/>
    </source>
</evidence>
<feature type="binding site" evidence="7">
    <location>
        <position position="264"/>
    </location>
    <ligand>
        <name>Zn(2+)</name>
        <dbReference type="ChEBI" id="CHEBI:29105"/>
    </ligand>
</feature>
<dbReference type="PROSITE" id="PS51915">
    <property type="entry name" value="ZAD"/>
    <property type="match status" value="1"/>
</dbReference>
<organism evidence="10 11">
    <name type="scientific">Aedes albopictus</name>
    <name type="common">Asian tiger mosquito</name>
    <name type="synonym">Stegomyia albopicta</name>
    <dbReference type="NCBI Taxonomy" id="7160"/>
    <lineage>
        <taxon>Eukaryota</taxon>
        <taxon>Metazoa</taxon>
        <taxon>Ecdysozoa</taxon>
        <taxon>Arthropoda</taxon>
        <taxon>Hexapoda</taxon>
        <taxon>Insecta</taxon>
        <taxon>Pterygota</taxon>
        <taxon>Neoptera</taxon>
        <taxon>Endopterygota</taxon>
        <taxon>Diptera</taxon>
        <taxon>Nematocera</taxon>
        <taxon>Culicoidea</taxon>
        <taxon>Culicidae</taxon>
        <taxon>Culicinae</taxon>
        <taxon>Aedini</taxon>
        <taxon>Aedes</taxon>
        <taxon>Stegomyia</taxon>
    </lineage>
</organism>
<sequence>MSKIECDILEKPLDSKNMIEYVLPEYTPTRRQTLLKYFRINPGFLANPVNYPRTLNLIANDLAEPNFQPSFPEILEAIERWKAWVALQQTEPTRPPDRELKRLLEALESRLTHSQITLMLQHMEVVGGDADGLWATIAVEMRALKYPPRPEIYWRRGFEEWCQEARDRFREDPDALTALQQRYIDYARERGELDEEVAWIEVDALELVLNHCRTCLGMLRAADPKAYLFEPGGMGTTLADKINVCFGTGIDLEERLPKYVCRKCVEKVEEAYALKMQIDRTDEELKSLIGEYQKRETARSNVKNEHREADTTETTVQTLQDASPLEVIQEKEQQLSEQLEVPEEEVEHLEGVVDAEHDVKYSWQVISDSEQMIVEQVEEHEEEHIDVSEAVQEEVESYDDVMVATEADYLEDDIEEQYVEEETEQKAFTPHQKLSLDVKVKRQIVPDLSHNFYQCPECRIVLRSHELWETHTARHASEKRYTCEVCSKQFRSSSTLRIHQRTHTNERPYVCEICNKSFVQSTNLVYHMNVHQNIRNYPCDQCSYKARNKNDLNLHKRTHSGARPYICEYCECTFTTSSNLSKHIKRRHIGEKNFKVCSKAFRTHSQIKAHGFVHDRNNRPMKCERCPYRTSTKSSLSIHMKSHVTTRPYVCPHCKMGFRTSSNMHKHVRNTHEGQRPFKVSWNFCAVSPRGTPRWALLPRGVHTKYDNLY</sequence>
<proteinExistence type="predicted"/>
<evidence type="ECO:0000256" key="1">
    <source>
        <dbReference type="ARBA" id="ARBA00022723"/>
    </source>
</evidence>
<evidence type="ECO:0000256" key="4">
    <source>
        <dbReference type="ARBA" id="ARBA00022833"/>
    </source>
</evidence>
<evidence type="ECO:0000256" key="7">
    <source>
        <dbReference type="PROSITE-ProRule" id="PRU01263"/>
    </source>
</evidence>
<dbReference type="PANTHER" id="PTHR24393">
    <property type="entry name" value="ZINC FINGER PROTEIN"/>
    <property type="match status" value="1"/>
</dbReference>
<keyword evidence="2" id="KW-0677">Repeat</keyword>
<evidence type="ECO:0000256" key="5">
    <source>
        <dbReference type="ARBA" id="ARBA00023242"/>
    </source>
</evidence>
<dbReference type="Gene3D" id="3.30.160.60">
    <property type="entry name" value="Classic Zinc Finger"/>
    <property type="match status" value="6"/>
</dbReference>
<feature type="domain" description="C2H2-type" evidence="8">
    <location>
        <begin position="565"/>
        <end position="593"/>
    </location>
</feature>
<dbReference type="InterPro" id="IPR012934">
    <property type="entry name" value="Znf_AD"/>
</dbReference>
<dbReference type="GeneID" id="115253645"/>
<feature type="binding site" evidence="7">
    <location>
        <position position="215"/>
    </location>
    <ligand>
        <name>Zn(2+)</name>
        <dbReference type="ChEBI" id="CHEBI:29105"/>
    </ligand>
</feature>
<feature type="domain" description="C2H2-type" evidence="8">
    <location>
        <begin position="537"/>
        <end position="564"/>
    </location>
</feature>
<keyword evidence="11" id="KW-1185">Reference proteome</keyword>
<feature type="binding site" evidence="7">
    <location>
        <position position="261"/>
    </location>
    <ligand>
        <name>Zn(2+)</name>
        <dbReference type="ChEBI" id="CHEBI:29105"/>
    </ligand>
</feature>
<keyword evidence="1 7" id="KW-0479">Metal-binding</keyword>
<dbReference type="PANTHER" id="PTHR24393:SF34">
    <property type="entry name" value="PR_SET DOMAIN 13"/>
    <property type="match status" value="1"/>
</dbReference>
<evidence type="ECO:0000256" key="2">
    <source>
        <dbReference type="ARBA" id="ARBA00022737"/>
    </source>
</evidence>
<evidence type="ECO:0000313" key="10">
    <source>
        <dbReference type="EnsemblMetazoa" id="AALFPA23_004733.P5854"/>
    </source>
</evidence>
<dbReference type="SUPFAM" id="SSF57716">
    <property type="entry name" value="Glucocorticoid receptor-like (DNA-binding domain)"/>
    <property type="match status" value="1"/>
</dbReference>
<evidence type="ECO:0008006" key="12">
    <source>
        <dbReference type="Google" id="ProtNLM"/>
    </source>
</evidence>
<dbReference type="Pfam" id="PF00096">
    <property type="entry name" value="zf-C2H2"/>
    <property type="match status" value="4"/>
</dbReference>
<protein>
    <recommendedName>
        <fullName evidence="12">C2h2-type zn-finger protein</fullName>
    </recommendedName>
</protein>
<dbReference type="InterPro" id="IPR036236">
    <property type="entry name" value="Znf_C2H2_sf"/>
</dbReference>
<dbReference type="EnsemblMetazoa" id="AALFPA23_004733.R5854">
    <property type="protein sequence ID" value="AALFPA23_004733.P5854"/>
    <property type="gene ID" value="AALFPA23_004733"/>
</dbReference>
<dbReference type="InterPro" id="IPR013087">
    <property type="entry name" value="Znf_C2H2_type"/>
</dbReference>
<dbReference type="PROSITE" id="PS50157">
    <property type="entry name" value="ZINC_FINGER_C2H2_2"/>
    <property type="match status" value="6"/>
</dbReference>
<feature type="domain" description="C2H2-type" evidence="8">
    <location>
        <begin position="649"/>
        <end position="677"/>
    </location>
</feature>
<dbReference type="Proteomes" id="UP000069940">
    <property type="component" value="Unassembled WGS sequence"/>
</dbReference>
<evidence type="ECO:0000259" key="8">
    <source>
        <dbReference type="PROSITE" id="PS50157"/>
    </source>
</evidence>
<feature type="domain" description="C2H2-type" evidence="8">
    <location>
        <begin position="509"/>
        <end position="536"/>
    </location>
</feature>
<reference evidence="10" key="2">
    <citation type="submission" date="2025-05" db="UniProtKB">
        <authorList>
            <consortium name="EnsemblMetazoa"/>
        </authorList>
    </citation>
    <scope>IDENTIFICATION</scope>
    <source>
        <strain evidence="10">Foshan</strain>
    </source>
</reference>
<name>A0ABM1Y161_AEDAL</name>
<dbReference type="RefSeq" id="XP_062710141.1">
    <property type="nucleotide sequence ID" value="XM_062854157.1"/>
</dbReference>
<dbReference type="SMART" id="SM00355">
    <property type="entry name" value="ZnF_C2H2"/>
    <property type="match status" value="7"/>
</dbReference>
<dbReference type="SUPFAM" id="SSF57667">
    <property type="entry name" value="beta-beta-alpha zinc fingers"/>
    <property type="match status" value="4"/>
</dbReference>
<reference evidence="11" key="1">
    <citation type="journal article" date="2015" name="Proc. Natl. Acad. Sci. U.S.A.">
        <title>Genome sequence of the Asian Tiger mosquito, Aedes albopictus, reveals insights into its biology, genetics, and evolution.</title>
        <authorList>
            <person name="Chen X.G."/>
            <person name="Jiang X."/>
            <person name="Gu J."/>
            <person name="Xu M."/>
            <person name="Wu Y."/>
            <person name="Deng Y."/>
            <person name="Zhang C."/>
            <person name="Bonizzoni M."/>
            <person name="Dermauw W."/>
            <person name="Vontas J."/>
            <person name="Armbruster P."/>
            <person name="Huang X."/>
            <person name="Yang Y."/>
            <person name="Zhang H."/>
            <person name="He W."/>
            <person name="Peng H."/>
            <person name="Liu Y."/>
            <person name="Wu K."/>
            <person name="Chen J."/>
            <person name="Lirakis M."/>
            <person name="Topalis P."/>
            <person name="Van Leeuwen T."/>
            <person name="Hall A.B."/>
            <person name="Jiang X."/>
            <person name="Thorpe C."/>
            <person name="Mueller R.L."/>
            <person name="Sun C."/>
            <person name="Waterhouse R.M."/>
            <person name="Yan G."/>
            <person name="Tu Z.J."/>
            <person name="Fang X."/>
            <person name="James A.A."/>
        </authorList>
    </citation>
    <scope>NUCLEOTIDE SEQUENCE [LARGE SCALE GENOMIC DNA]</scope>
    <source>
        <strain evidence="11">Foshan</strain>
    </source>
</reference>
<dbReference type="SMART" id="SM00868">
    <property type="entry name" value="zf-AD"/>
    <property type="match status" value="1"/>
</dbReference>
<evidence type="ECO:0000256" key="6">
    <source>
        <dbReference type="PROSITE-ProRule" id="PRU00042"/>
    </source>
</evidence>
<dbReference type="Gene3D" id="3.40.1800.20">
    <property type="match status" value="1"/>
</dbReference>
<dbReference type="Pfam" id="PF07776">
    <property type="entry name" value="zf-AD"/>
    <property type="match status" value="1"/>
</dbReference>
<evidence type="ECO:0000256" key="3">
    <source>
        <dbReference type="ARBA" id="ARBA00022771"/>
    </source>
</evidence>
<keyword evidence="4 7" id="KW-0862">Zinc</keyword>
<feature type="domain" description="C2H2-type" evidence="8">
    <location>
        <begin position="481"/>
        <end position="508"/>
    </location>
</feature>
<feature type="domain" description="ZAD" evidence="9">
    <location>
        <begin position="210"/>
        <end position="288"/>
    </location>
</feature>